<dbReference type="AlphaFoldDB" id="A0A928Z8C4"/>
<reference evidence="8" key="1">
    <citation type="submission" date="2020-10" db="EMBL/GenBank/DDBJ databases">
        <authorList>
            <person name="Castelo-Branco R."/>
            <person name="Eusebio N."/>
            <person name="Adriana R."/>
            <person name="Vieira A."/>
            <person name="Brugerolle De Fraissinette N."/>
            <person name="Rezende De Castro R."/>
            <person name="Schneider M.P."/>
            <person name="Vasconcelos V."/>
            <person name="Leao P.N."/>
        </authorList>
    </citation>
    <scope>NUCLEOTIDE SEQUENCE</scope>
    <source>
        <strain evidence="8">LEGE 11467</strain>
    </source>
</reference>
<keyword evidence="2" id="KW-1003">Cell membrane</keyword>
<keyword evidence="3 6" id="KW-0812">Transmembrane</keyword>
<protein>
    <submittedName>
        <fullName evidence="8">DUF4040 domain-containing protein</fullName>
    </submittedName>
</protein>
<evidence type="ECO:0000256" key="1">
    <source>
        <dbReference type="ARBA" id="ARBA00004651"/>
    </source>
</evidence>
<accession>A0A928Z8C4</accession>
<evidence type="ECO:0000256" key="4">
    <source>
        <dbReference type="ARBA" id="ARBA00022989"/>
    </source>
</evidence>
<evidence type="ECO:0000256" key="5">
    <source>
        <dbReference type="ARBA" id="ARBA00023136"/>
    </source>
</evidence>
<dbReference type="EMBL" id="JADEXN010000025">
    <property type="protein sequence ID" value="MBE9039701.1"/>
    <property type="molecule type" value="Genomic_DNA"/>
</dbReference>
<dbReference type="Pfam" id="PF13244">
    <property type="entry name" value="MbhD"/>
    <property type="match status" value="1"/>
</dbReference>
<feature type="domain" description="MrpA C-terminal/MbhD" evidence="7">
    <location>
        <begin position="12"/>
        <end position="75"/>
    </location>
</feature>
<evidence type="ECO:0000256" key="2">
    <source>
        <dbReference type="ARBA" id="ARBA00022475"/>
    </source>
</evidence>
<dbReference type="NCBIfam" id="NF005628">
    <property type="entry name" value="PRK07377.1-4"/>
    <property type="match status" value="1"/>
</dbReference>
<dbReference type="NCBIfam" id="NF005630">
    <property type="entry name" value="PRK07377.1-6"/>
    <property type="match status" value="1"/>
</dbReference>
<sequence length="201" mass="21873">MSEQLYIIPIVLLLPLTGCMLVLQVNPYHALVIRGIFGAIAALVYVLFGAADVALTEALVGTMLSITLYAVAVRSSLSLRVGAIEDQLKAHTARELLSVLRATFSKHHLRLEIVPYTNLLAMQAALRAKEIHCSYVLSEPGGSPSPPGGGSRYDIQTRVSRLYEIMQAEVPPTKAYLRYIDLANPDKSTEVPIPEAMEGKS</sequence>
<feature type="transmembrane region" description="Helical" evidence="6">
    <location>
        <begin position="30"/>
        <end position="48"/>
    </location>
</feature>
<evidence type="ECO:0000313" key="9">
    <source>
        <dbReference type="Proteomes" id="UP000621799"/>
    </source>
</evidence>
<dbReference type="InterPro" id="IPR025383">
    <property type="entry name" value="MrpA_C/MbhD"/>
</dbReference>
<gene>
    <name evidence="8" type="ORF">IQ235_02685</name>
</gene>
<feature type="transmembrane region" description="Helical" evidence="6">
    <location>
        <begin position="54"/>
        <end position="72"/>
    </location>
</feature>
<keyword evidence="9" id="KW-1185">Reference proteome</keyword>
<comment type="caution">
    <text evidence="8">The sequence shown here is derived from an EMBL/GenBank/DDBJ whole genome shotgun (WGS) entry which is preliminary data.</text>
</comment>
<name>A0A928Z8C4_9CYAN</name>
<evidence type="ECO:0000313" key="8">
    <source>
        <dbReference type="EMBL" id="MBE9039701.1"/>
    </source>
</evidence>
<keyword evidence="5 6" id="KW-0472">Membrane</keyword>
<dbReference type="RefSeq" id="WP_264319961.1">
    <property type="nucleotide sequence ID" value="NZ_JADEXN010000025.1"/>
</dbReference>
<evidence type="ECO:0000256" key="3">
    <source>
        <dbReference type="ARBA" id="ARBA00022692"/>
    </source>
</evidence>
<proteinExistence type="predicted"/>
<organism evidence="8 9">
    <name type="scientific">Zarconia navalis LEGE 11467</name>
    <dbReference type="NCBI Taxonomy" id="1828826"/>
    <lineage>
        <taxon>Bacteria</taxon>
        <taxon>Bacillati</taxon>
        <taxon>Cyanobacteriota</taxon>
        <taxon>Cyanophyceae</taxon>
        <taxon>Oscillatoriophycideae</taxon>
        <taxon>Oscillatoriales</taxon>
        <taxon>Oscillatoriales incertae sedis</taxon>
        <taxon>Zarconia</taxon>
        <taxon>Zarconia navalis</taxon>
    </lineage>
</organism>
<dbReference type="Proteomes" id="UP000621799">
    <property type="component" value="Unassembled WGS sequence"/>
</dbReference>
<evidence type="ECO:0000256" key="6">
    <source>
        <dbReference type="SAM" id="Phobius"/>
    </source>
</evidence>
<feature type="transmembrane region" description="Helical" evidence="6">
    <location>
        <begin position="6"/>
        <end position="23"/>
    </location>
</feature>
<keyword evidence="4 6" id="KW-1133">Transmembrane helix</keyword>
<dbReference type="GO" id="GO:0005886">
    <property type="term" value="C:plasma membrane"/>
    <property type="evidence" value="ECO:0007669"/>
    <property type="project" value="UniProtKB-SubCell"/>
</dbReference>
<evidence type="ECO:0000259" key="7">
    <source>
        <dbReference type="Pfam" id="PF13244"/>
    </source>
</evidence>
<comment type="subcellular location">
    <subcellularLocation>
        <location evidence="1">Cell membrane</location>
        <topology evidence="1">Multi-pass membrane protein</topology>
    </subcellularLocation>
</comment>